<dbReference type="Gene3D" id="3.30.70.370">
    <property type="match status" value="1"/>
</dbReference>
<reference evidence="1 2" key="1">
    <citation type="submission" date="2020-07" db="EMBL/GenBank/DDBJ databases">
        <title>Complete genome and description of Selenomonas timonensis sp. nov., a new bacterium isolated from a gingivitis subject.</title>
        <authorList>
            <person name="Antezack A."/>
        </authorList>
    </citation>
    <scope>NUCLEOTIDE SEQUENCE [LARGE SCALE GENOMIC DNA]</scope>
    <source>
        <strain evidence="1 2">Marseille-Q3039</strain>
    </source>
</reference>
<dbReference type="InterPro" id="IPR043502">
    <property type="entry name" value="DNA/RNA_pol_sf"/>
</dbReference>
<dbReference type="Proteomes" id="UP000515480">
    <property type="component" value="Chromosome"/>
</dbReference>
<dbReference type="KEGG" id="stim:H1B31_07580"/>
<dbReference type="RefSeq" id="WP_185979873.1">
    <property type="nucleotide sequence ID" value="NZ_CP060204.1"/>
</dbReference>
<dbReference type="SUPFAM" id="SSF56672">
    <property type="entry name" value="DNA/RNA polymerases"/>
    <property type="match status" value="1"/>
</dbReference>
<evidence type="ECO:0000313" key="1">
    <source>
        <dbReference type="EMBL" id="QNH53746.1"/>
    </source>
</evidence>
<dbReference type="EMBL" id="CP060204">
    <property type="protein sequence ID" value="QNH53746.1"/>
    <property type="molecule type" value="Genomic_DNA"/>
</dbReference>
<accession>A0A7G7VI03</accession>
<organism evidence="1 2">
    <name type="scientific">Selenomonas timonae</name>
    <dbReference type="NCBI Taxonomy" id="2754044"/>
    <lineage>
        <taxon>Bacteria</taxon>
        <taxon>Bacillati</taxon>
        <taxon>Bacillota</taxon>
        <taxon>Negativicutes</taxon>
        <taxon>Selenomonadales</taxon>
        <taxon>Selenomonadaceae</taxon>
        <taxon>Selenomonas</taxon>
    </lineage>
</organism>
<evidence type="ECO:0000313" key="2">
    <source>
        <dbReference type="Proteomes" id="UP000515480"/>
    </source>
</evidence>
<sequence length="93" mass="10584">MTKKWERIETFGGKLVENIIQATARDLLVCAMKSLRDKGFHIVMHGHDEIVLEVPYGVSSVEEICSIMAENPPWAKGLPLKADGYECEFYRKD</sequence>
<gene>
    <name evidence="1" type="ORF">H1B31_07580</name>
</gene>
<name>A0A7G7VI03_9FIRM</name>
<evidence type="ECO:0008006" key="3">
    <source>
        <dbReference type="Google" id="ProtNLM"/>
    </source>
</evidence>
<dbReference type="AlphaFoldDB" id="A0A7G7VI03"/>
<protein>
    <recommendedName>
        <fullName evidence="3">DNA-directed DNA polymerase family A palm domain-containing protein</fullName>
    </recommendedName>
</protein>
<proteinExistence type="predicted"/>
<keyword evidence="2" id="KW-1185">Reference proteome</keyword>